<dbReference type="GO" id="GO:0009235">
    <property type="term" value="P:cobalamin metabolic process"/>
    <property type="evidence" value="ECO:0007669"/>
    <property type="project" value="InterPro"/>
</dbReference>
<accession>A0A2V0PGB4</accession>
<dbReference type="Proteomes" id="UP000247498">
    <property type="component" value="Unassembled WGS sequence"/>
</dbReference>
<evidence type="ECO:0000313" key="2">
    <source>
        <dbReference type="Proteomes" id="UP000247498"/>
    </source>
</evidence>
<dbReference type="InParanoid" id="A0A2V0PGB4"/>
<evidence type="ECO:0000313" key="1">
    <source>
        <dbReference type="EMBL" id="GBF98898.1"/>
    </source>
</evidence>
<dbReference type="Pfam" id="PF10229">
    <property type="entry name" value="MMADHC"/>
    <property type="match status" value="1"/>
</dbReference>
<name>A0A2V0PGB4_9CHLO</name>
<dbReference type="PANTHER" id="PTHR13192">
    <property type="entry name" value="MY011 PROTEIN"/>
    <property type="match status" value="1"/>
</dbReference>
<organism evidence="1 2">
    <name type="scientific">Raphidocelis subcapitata</name>
    <dbReference type="NCBI Taxonomy" id="307507"/>
    <lineage>
        <taxon>Eukaryota</taxon>
        <taxon>Viridiplantae</taxon>
        <taxon>Chlorophyta</taxon>
        <taxon>core chlorophytes</taxon>
        <taxon>Chlorophyceae</taxon>
        <taxon>CS clade</taxon>
        <taxon>Sphaeropleales</taxon>
        <taxon>Selenastraceae</taxon>
        <taxon>Raphidocelis</taxon>
    </lineage>
</organism>
<keyword evidence="2" id="KW-1185">Reference proteome</keyword>
<dbReference type="OrthoDB" id="10263782at2759"/>
<dbReference type="InterPro" id="IPR019362">
    <property type="entry name" value="MMADHC"/>
</dbReference>
<comment type="caution">
    <text evidence="1">The sequence shown here is derived from an EMBL/GenBank/DDBJ whole genome shotgun (WGS) entry which is preliminary data.</text>
</comment>
<protein>
    <submittedName>
        <fullName evidence="1">Methylmalonic aciduria and homocystinuria type D mitochondrial</fullName>
    </submittedName>
</protein>
<dbReference type="EMBL" id="BDRX01000138">
    <property type="protein sequence ID" value="GBF98898.1"/>
    <property type="molecule type" value="Genomic_DNA"/>
</dbReference>
<reference evidence="1 2" key="1">
    <citation type="journal article" date="2018" name="Sci. Rep.">
        <title>Raphidocelis subcapitata (=Pseudokirchneriella subcapitata) provides an insight into genome evolution and environmental adaptations in the Sphaeropleales.</title>
        <authorList>
            <person name="Suzuki S."/>
            <person name="Yamaguchi H."/>
            <person name="Nakajima N."/>
            <person name="Kawachi M."/>
        </authorList>
    </citation>
    <scope>NUCLEOTIDE SEQUENCE [LARGE SCALE GENOMIC DNA]</scope>
    <source>
        <strain evidence="1 2">NIES-35</strain>
    </source>
</reference>
<dbReference type="AlphaFoldDB" id="A0A2V0PGB4"/>
<dbReference type="STRING" id="307507.A0A2V0PGB4"/>
<proteinExistence type="predicted"/>
<dbReference type="PANTHER" id="PTHR13192:SF3">
    <property type="entry name" value="COBALAMIN TRAFFICKING PROTEIN CBLD"/>
    <property type="match status" value="1"/>
</dbReference>
<gene>
    <name evidence="1" type="ORF">Rsub_11536</name>
</gene>
<sequence>MALRTGPAPAIHTTTGGMEYAIVAAPKRVTDQLTAIFGAAIGAAADMVVVPTCQRAECDLVNTGDKVDEEKDRLLENFVAWAVAVCGRLSSAGYWCDYIDPCSGLPMMHKTTQTPYSEVEGLSLLLGYRTANAGCCKVVLHPKWGTSSYPATLFARAPAEAIKAAIRGAEEQIAAAKA</sequence>